<keyword evidence="2 9" id="KW-1133">Transmembrane helix</keyword>
<comment type="subcellular location">
    <subcellularLocation>
        <location evidence="4">Rough endoplasmic reticulum membrane</location>
        <topology evidence="4">Single-pass type I membrane protein</topology>
    </subcellularLocation>
</comment>
<feature type="non-terminal residue" evidence="10">
    <location>
        <position position="1"/>
    </location>
</feature>
<comment type="similarity">
    <text evidence="5">Belongs to the CCDC47 family.</text>
</comment>
<evidence type="ECO:0000313" key="10">
    <source>
        <dbReference type="EMBL" id="CAF5073554.1"/>
    </source>
</evidence>
<dbReference type="PANTHER" id="PTHR12883:SF0">
    <property type="entry name" value="PAT COMPLEX SUBUNIT CCDC47"/>
    <property type="match status" value="1"/>
</dbReference>
<feature type="compositionally biased region" description="Low complexity" evidence="8">
    <location>
        <begin position="20"/>
        <end position="34"/>
    </location>
</feature>
<gene>
    <name evidence="10" type="ORF">BYL167_LOCUS60937</name>
</gene>
<feature type="compositionally biased region" description="Basic and acidic residues" evidence="8">
    <location>
        <begin position="40"/>
        <end position="49"/>
    </location>
</feature>
<feature type="transmembrane region" description="Helical" evidence="9">
    <location>
        <begin position="107"/>
        <end position="128"/>
    </location>
</feature>
<name>A0A8S3EP60_9BILA</name>
<accession>A0A8S3EP60</accession>
<dbReference type="Pfam" id="PF07946">
    <property type="entry name" value="CCDC47"/>
    <property type="match status" value="1"/>
</dbReference>
<keyword evidence="3 9" id="KW-0472">Membrane</keyword>
<comment type="caution">
    <text evidence="10">The sequence shown here is derived from an EMBL/GenBank/DDBJ whole genome shotgun (WGS) entry which is preliminary data.</text>
</comment>
<evidence type="ECO:0000256" key="5">
    <source>
        <dbReference type="ARBA" id="ARBA00034746"/>
    </source>
</evidence>
<dbReference type="GO" id="GO:0032469">
    <property type="term" value="P:endoplasmic reticulum calcium ion homeostasis"/>
    <property type="evidence" value="ECO:0007669"/>
    <property type="project" value="InterPro"/>
</dbReference>
<evidence type="ECO:0000256" key="1">
    <source>
        <dbReference type="ARBA" id="ARBA00022692"/>
    </source>
</evidence>
<feature type="compositionally biased region" description="Acidic residues" evidence="8">
    <location>
        <begin position="1"/>
        <end position="19"/>
    </location>
</feature>
<organism evidence="10 11">
    <name type="scientific">Rotaria magnacalcarata</name>
    <dbReference type="NCBI Taxonomy" id="392030"/>
    <lineage>
        <taxon>Eukaryota</taxon>
        <taxon>Metazoa</taxon>
        <taxon>Spiralia</taxon>
        <taxon>Gnathifera</taxon>
        <taxon>Rotifera</taxon>
        <taxon>Eurotatoria</taxon>
        <taxon>Bdelloidea</taxon>
        <taxon>Philodinida</taxon>
        <taxon>Philodinidae</taxon>
        <taxon>Rotaria</taxon>
    </lineage>
</organism>
<evidence type="ECO:0000256" key="6">
    <source>
        <dbReference type="ARBA" id="ARBA00034875"/>
    </source>
</evidence>
<proteinExistence type="inferred from homology"/>
<evidence type="ECO:0000313" key="11">
    <source>
        <dbReference type="Proteomes" id="UP000681967"/>
    </source>
</evidence>
<sequence length="249" mass="28334">AKDEDFSEFDDFDHDEFVDETSSSTGATPSSPKTQSNKQESLRKEDELQPKPSQSNDEEVSIDDDDDDLMFDEEEFESSDPFGSPNQPPPDLKIAEVPANLTGNHWEAYYCEGIMIIALLGYLINFLIGRTKNSQLATAIFRSQRDMLRENFTVVGDNGQTKTGQEEEQTDLMQKESENLYILWCTGRPSIDSMLLELRFVKRQCLFNSLAAIIKSTNDTIVYTVDYSKEDMDTFVFCLARKRCAAKLH</sequence>
<feature type="region of interest" description="Disordered" evidence="8">
    <location>
        <begin position="1"/>
        <end position="95"/>
    </location>
</feature>
<reference evidence="10" key="1">
    <citation type="submission" date="2021-02" db="EMBL/GenBank/DDBJ databases">
        <authorList>
            <person name="Nowell W R."/>
        </authorList>
    </citation>
    <scope>NUCLEOTIDE SEQUENCE</scope>
</reference>
<evidence type="ECO:0000256" key="9">
    <source>
        <dbReference type="SAM" id="Phobius"/>
    </source>
</evidence>
<evidence type="ECO:0000256" key="7">
    <source>
        <dbReference type="ARBA" id="ARBA00034902"/>
    </source>
</evidence>
<dbReference type="InterPro" id="IPR012879">
    <property type="entry name" value="CCDC47"/>
</dbReference>
<dbReference type="Proteomes" id="UP000681967">
    <property type="component" value="Unassembled WGS sequence"/>
</dbReference>
<dbReference type="AlphaFoldDB" id="A0A8S3EP60"/>
<keyword evidence="1 9" id="KW-0812">Transmembrane</keyword>
<dbReference type="PANTHER" id="PTHR12883">
    <property type="entry name" value="ADIPOCYTE-SPECIFIC PROTEIN 4-RELATED"/>
    <property type="match status" value="1"/>
</dbReference>
<dbReference type="GO" id="GO:0030867">
    <property type="term" value="C:rough endoplasmic reticulum membrane"/>
    <property type="evidence" value="ECO:0007669"/>
    <property type="project" value="UniProtKB-SubCell"/>
</dbReference>
<feature type="compositionally biased region" description="Acidic residues" evidence="8">
    <location>
        <begin position="56"/>
        <end position="78"/>
    </location>
</feature>
<protein>
    <recommendedName>
        <fullName evidence="6">PAT complex subunit CCDC47</fullName>
    </recommendedName>
    <alternativeName>
        <fullName evidence="7">Coiled-coil domain-containing protein 47</fullName>
    </alternativeName>
</protein>
<dbReference type="EMBL" id="CAJOBH010231563">
    <property type="protein sequence ID" value="CAF5073554.1"/>
    <property type="molecule type" value="Genomic_DNA"/>
</dbReference>
<feature type="non-terminal residue" evidence="10">
    <location>
        <position position="249"/>
    </location>
</feature>
<evidence type="ECO:0000256" key="8">
    <source>
        <dbReference type="SAM" id="MobiDB-lite"/>
    </source>
</evidence>
<evidence type="ECO:0000256" key="3">
    <source>
        <dbReference type="ARBA" id="ARBA00023136"/>
    </source>
</evidence>
<evidence type="ECO:0000256" key="2">
    <source>
        <dbReference type="ARBA" id="ARBA00022989"/>
    </source>
</evidence>
<dbReference type="GO" id="GO:0005509">
    <property type="term" value="F:calcium ion binding"/>
    <property type="evidence" value="ECO:0007669"/>
    <property type="project" value="InterPro"/>
</dbReference>
<evidence type="ECO:0000256" key="4">
    <source>
        <dbReference type="ARBA" id="ARBA00034697"/>
    </source>
</evidence>